<dbReference type="Pfam" id="PF07687">
    <property type="entry name" value="M20_dimer"/>
    <property type="match status" value="1"/>
</dbReference>
<feature type="domain" description="Peptidase M20 dimerisation" evidence="6">
    <location>
        <begin position="249"/>
        <end position="391"/>
    </location>
</feature>
<reference evidence="7" key="1">
    <citation type="submission" date="2021-01" db="EMBL/GenBank/DDBJ databases">
        <authorList>
            <person name="Corre E."/>
            <person name="Pelletier E."/>
            <person name="Niang G."/>
            <person name="Scheremetjew M."/>
            <person name="Finn R."/>
            <person name="Kale V."/>
            <person name="Holt S."/>
            <person name="Cochrane G."/>
            <person name="Meng A."/>
            <person name="Brown T."/>
            <person name="Cohen L."/>
        </authorList>
    </citation>
    <scope>NUCLEOTIDE SEQUENCE</scope>
    <source>
        <strain evidence="7">NIES-2562</strain>
    </source>
</reference>
<evidence type="ECO:0000256" key="3">
    <source>
        <dbReference type="ARBA" id="ARBA00022723"/>
    </source>
</evidence>
<evidence type="ECO:0000313" key="7">
    <source>
        <dbReference type="EMBL" id="CAE0259901.1"/>
    </source>
</evidence>
<keyword evidence="5" id="KW-0862">Zinc</keyword>
<dbReference type="SUPFAM" id="SSF55031">
    <property type="entry name" value="Bacterial exopeptidase dimerisation domain"/>
    <property type="match status" value="1"/>
</dbReference>
<comment type="similarity">
    <text evidence="1">Belongs to the peptidase M20A family.</text>
</comment>
<evidence type="ECO:0000256" key="4">
    <source>
        <dbReference type="ARBA" id="ARBA00022801"/>
    </source>
</evidence>
<dbReference type="EMBL" id="HBIB01034124">
    <property type="protein sequence ID" value="CAE0259901.1"/>
    <property type="molecule type" value="Transcribed_RNA"/>
</dbReference>
<protein>
    <recommendedName>
        <fullName evidence="6">Peptidase M20 dimerisation domain-containing protein</fullName>
    </recommendedName>
</protein>
<name>A0A7S3GBR6_9EUKA</name>
<evidence type="ECO:0000256" key="1">
    <source>
        <dbReference type="ARBA" id="ARBA00006247"/>
    </source>
</evidence>
<evidence type="ECO:0000256" key="2">
    <source>
        <dbReference type="ARBA" id="ARBA00022670"/>
    </source>
</evidence>
<dbReference type="AlphaFoldDB" id="A0A7S3GBR6"/>
<keyword evidence="4" id="KW-0378">Hydrolase</keyword>
<dbReference type="SUPFAM" id="SSF53187">
    <property type="entry name" value="Zn-dependent exopeptidases"/>
    <property type="match status" value="1"/>
</dbReference>
<evidence type="ECO:0000256" key="5">
    <source>
        <dbReference type="ARBA" id="ARBA00022833"/>
    </source>
</evidence>
<sequence>MGEVMLRRVAYLLLLLLAVAVALTGVCVYRAVNTPDLQIQGDQPDLSLLDGFDYDAALERLGEAVRIRTVSYRSGEVPHPDNFFALHDMLARRYPLTHATLHKELIGKYSLLFYWEGTDKELMPYMLMSHLDVVPVENETLTRWSHEPFAGHIIDGYIYGRGTMDDKLGVCGILEAVEVMIKNGVRPKRSVYLGFGHDEEVNGNFGMSVMVKALKKRDVRLLFALDEGGLISMGSVPGVKDPVALVGVTEKGSVDFRLSVVTPGGHSSMPPVPETPIGILAKAVTELEANPMEPRMEGTLFLFEYLQAQVPFAFRLFVRNLWLFKPFLSPLLSGDGATNAAIRTTFAATMMRGSDKTNSIPAEPSINVNVRIIPGDSIASVEAAIKRTINDPRVVVTPVMSEANEASPISPVQCEQFDFIRRAIKSINPDVHVAPFVMVGGTDAKYLYDITDYVYRFAPFRADKEDLKRFHGINERLAVDDYKRAIQLYYTLLRRADAMEEGKQREWAEQQSRYDSEL</sequence>
<dbReference type="GO" id="GO:0006508">
    <property type="term" value="P:proteolysis"/>
    <property type="evidence" value="ECO:0007669"/>
    <property type="project" value="UniProtKB-KW"/>
</dbReference>
<dbReference type="PANTHER" id="PTHR45962">
    <property type="entry name" value="N-FATTY-ACYL-AMINO ACID SYNTHASE/HYDROLASE PM20D1"/>
    <property type="match status" value="1"/>
</dbReference>
<keyword evidence="3" id="KW-0479">Metal-binding</keyword>
<evidence type="ECO:0000259" key="6">
    <source>
        <dbReference type="Pfam" id="PF07687"/>
    </source>
</evidence>
<dbReference type="Gene3D" id="3.40.630.10">
    <property type="entry name" value="Zn peptidases"/>
    <property type="match status" value="1"/>
</dbReference>
<dbReference type="Gene3D" id="3.30.70.360">
    <property type="match status" value="1"/>
</dbReference>
<dbReference type="InterPro" id="IPR002933">
    <property type="entry name" value="Peptidase_M20"/>
</dbReference>
<gene>
    <name evidence="7" type="ORF">PBIL07802_LOCUS22177</name>
</gene>
<proteinExistence type="inferred from homology"/>
<dbReference type="Gene3D" id="1.10.150.900">
    <property type="match status" value="1"/>
</dbReference>
<dbReference type="InterPro" id="IPR036264">
    <property type="entry name" value="Bact_exopeptidase_dim_dom"/>
</dbReference>
<dbReference type="PANTHER" id="PTHR45962:SF1">
    <property type="entry name" value="N-FATTY-ACYL-AMINO ACID SYNTHASE_HYDROLASE PM20D1"/>
    <property type="match status" value="1"/>
</dbReference>
<dbReference type="Pfam" id="PF01546">
    <property type="entry name" value="Peptidase_M20"/>
    <property type="match status" value="1"/>
</dbReference>
<dbReference type="InterPro" id="IPR047177">
    <property type="entry name" value="Pept_M20A"/>
</dbReference>
<dbReference type="GO" id="GO:0008233">
    <property type="term" value="F:peptidase activity"/>
    <property type="evidence" value="ECO:0007669"/>
    <property type="project" value="UniProtKB-KW"/>
</dbReference>
<dbReference type="GO" id="GO:0046872">
    <property type="term" value="F:metal ion binding"/>
    <property type="evidence" value="ECO:0007669"/>
    <property type="project" value="UniProtKB-KW"/>
</dbReference>
<organism evidence="7">
    <name type="scientific">Palpitomonas bilix</name>
    <dbReference type="NCBI Taxonomy" id="652834"/>
    <lineage>
        <taxon>Eukaryota</taxon>
        <taxon>Eukaryota incertae sedis</taxon>
    </lineage>
</organism>
<dbReference type="InterPro" id="IPR011650">
    <property type="entry name" value="Peptidase_M20_dimer"/>
</dbReference>
<keyword evidence="2" id="KW-0645">Protease</keyword>
<accession>A0A7S3GBR6</accession>
<dbReference type="FunFam" id="3.40.630.10:FF:000027">
    <property type="entry name" value="N-fatty-acyl-amino acid synthase/hydrolase PM20D1"/>
    <property type="match status" value="1"/>
</dbReference>